<dbReference type="SUPFAM" id="SSF53098">
    <property type="entry name" value="Ribonuclease H-like"/>
    <property type="match status" value="1"/>
</dbReference>
<dbReference type="EMBL" id="QJKJ01006582">
    <property type="protein sequence ID" value="RDX86207.1"/>
    <property type="molecule type" value="Genomic_DNA"/>
</dbReference>
<keyword evidence="3" id="KW-1185">Reference proteome</keyword>
<dbReference type="InterPro" id="IPR036397">
    <property type="entry name" value="RNaseH_sf"/>
</dbReference>
<name>A0A371G6Q8_MUCPR</name>
<dbReference type="PANTHER" id="PTHR42648">
    <property type="entry name" value="TRANSPOSASE, PUTATIVE-RELATED"/>
    <property type="match status" value="1"/>
</dbReference>
<protein>
    <recommendedName>
        <fullName evidence="1">Integrase catalytic domain-containing protein</fullName>
    </recommendedName>
</protein>
<dbReference type="GO" id="GO:0003676">
    <property type="term" value="F:nucleic acid binding"/>
    <property type="evidence" value="ECO:0007669"/>
    <property type="project" value="InterPro"/>
</dbReference>
<dbReference type="InterPro" id="IPR012337">
    <property type="entry name" value="RNaseH-like_sf"/>
</dbReference>
<proteinExistence type="predicted"/>
<dbReference type="OrthoDB" id="1935865at2759"/>
<evidence type="ECO:0000313" key="2">
    <source>
        <dbReference type="EMBL" id="RDX86207.1"/>
    </source>
</evidence>
<dbReference type="Gene3D" id="3.30.420.10">
    <property type="entry name" value="Ribonuclease H-like superfamily/Ribonuclease H"/>
    <property type="match status" value="1"/>
</dbReference>
<dbReference type="Proteomes" id="UP000257109">
    <property type="component" value="Unassembled WGS sequence"/>
</dbReference>
<comment type="caution">
    <text evidence="2">The sequence shown here is derived from an EMBL/GenBank/DDBJ whole genome shotgun (WGS) entry which is preliminary data.</text>
</comment>
<gene>
    <name evidence="2" type="ORF">CR513_32480</name>
</gene>
<feature type="domain" description="Integrase catalytic" evidence="1">
    <location>
        <begin position="41"/>
        <end position="217"/>
    </location>
</feature>
<dbReference type="PROSITE" id="PS50994">
    <property type="entry name" value="INTEGRASE"/>
    <property type="match status" value="1"/>
</dbReference>
<dbReference type="GO" id="GO:0015074">
    <property type="term" value="P:DNA integration"/>
    <property type="evidence" value="ECO:0007669"/>
    <property type="project" value="InterPro"/>
</dbReference>
<organism evidence="2 3">
    <name type="scientific">Mucuna pruriens</name>
    <name type="common">Velvet bean</name>
    <name type="synonym">Dolichos pruriens</name>
    <dbReference type="NCBI Taxonomy" id="157652"/>
    <lineage>
        <taxon>Eukaryota</taxon>
        <taxon>Viridiplantae</taxon>
        <taxon>Streptophyta</taxon>
        <taxon>Embryophyta</taxon>
        <taxon>Tracheophyta</taxon>
        <taxon>Spermatophyta</taxon>
        <taxon>Magnoliopsida</taxon>
        <taxon>eudicotyledons</taxon>
        <taxon>Gunneridae</taxon>
        <taxon>Pentapetalae</taxon>
        <taxon>rosids</taxon>
        <taxon>fabids</taxon>
        <taxon>Fabales</taxon>
        <taxon>Fabaceae</taxon>
        <taxon>Papilionoideae</taxon>
        <taxon>50 kb inversion clade</taxon>
        <taxon>NPAAA clade</taxon>
        <taxon>indigoferoid/millettioid clade</taxon>
        <taxon>Phaseoleae</taxon>
        <taxon>Mucuna</taxon>
    </lineage>
</organism>
<dbReference type="AlphaFoldDB" id="A0A371G6Q8"/>
<reference evidence="2" key="1">
    <citation type="submission" date="2018-05" db="EMBL/GenBank/DDBJ databases">
        <title>Draft genome of Mucuna pruriens seed.</title>
        <authorList>
            <person name="Nnadi N.E."/>
            <person name="Vos R."/>
            <person name="Hasami M.H."/>
            <person name="Devisetty U.K."/>
            <person name="Aguiy J.C."/>
        </authorList>
    </citation>
    <scope>NUCLEOTIDE SEQUENCE [LARGE SCALE GENOMIC DNA]</scope>
    <source>
        <strain evidence="2">JCA_2017</strain>
    </source>
</reference>
<evidence type="ECO:0000313" key="3">
    <source>
        <dbReference type="Proteomes" id="UP000257109"/>
    </source>
</evidence>
<sequence>VKPCHSQNKKRKNIMMLRKSLLNERNQYIQIFVLDIKIEGTERDKNVLELIYTNICGPFPTTSWNGKQYFITFIDDYSRYDYLYLIHKKSQSLHVLKSFKAEVEFQLRKKIKVVKSDCGGEYYGRYDGSREQHPGPFSIFLKECEIVLQYTMSGKPSMNSVVERRNRTLKDIMRKALKTSIYILNRVSLKQLTKPLMNFGLDCLAEARPYRLHERKLDSRTISYYFVGYTDPSWDPFFETGNARILEEDEFGKEENIRNVDFEEEFANDIGQVLVPITVQATTSVIEDNVQIIVPDIVPKQDYDEVLPQIPIEKPQQP</sequence>
<dbReference type="InterPro" id="IPR039537">
    <property type="entry name" value="Retrotran_Ty1/copia-like"/>
</dbReference>
<dbReference type="InterPro" id="IPR001584">
    <property type="entry name" value="Integrase_cat-core"/>
</dbReference>
<feature type="non-terminal residue" evidence="2">
    <location>
        <position position="1"/>
    </location>
</feature>
<accession>A0A371G6Q8</accession>
<dbReference type="PANTHER" id="PTHR42648:SF28">
    <property type="entry name" value="TRANSPOSON-ENCODED PROTEIN WITH RIBONUCLEASE H-LIKE AND RETROVIRUS ZINC FINGER-LIKE DOMAINS"/>
    <property type="match status" value="1"/>
</dbReference>
<evidence type="ECO:0000259" key="1">
    <source>
        <dbReference type="PROSITE" id="PS50994"/>
    </source>
</evidence>